<dbReference type="EMBL" id="BTFZ01000011">
    <property type="protein sequence ID" value="GMM35815.1"/>
    <property type="molecule type" value="Genomic_DNA"/>
</dbReference>
<dbReference type="InterPro" id="IPR022649">
    <property type="entry name" value="Pr_cel_nuc_antig_C"/>
</dbReference>
<evidence type="ECO:0000256" key="2">
    <source>
        <dbReference type="ARBA" id="ARBA00010462"/>
    </source>
</evidence>
<dbReference type="GO" id="GO:0070987">
    <property type="term" value="P:error-free translesion synthesis"/>
    <property type="evidence" value="ECO:0007669"/>
    <property type="project" value="UniProtKB-ARBA"/>
</dbReference>
<dbReference type="Gene3D" id="3.10.150.10">
    <property type="entry name" value="DNA Polymerase III, subunit A, domain 2"/>
    <property type="match status" value="2"/>
</dbReference>
<reference evidence="11 12" key="1">
    <citation type="journal article" date="2023" name="Elife">
        <title>Identification of key yeast species and microbe-microbe interactions impacting larval growth of Drosophila in the wild.</title>
        <authorList>
            <person name="Mure A."/>
            <person name="Sugiura Y."/>
            <person name="Maeda R."/>
            <person name="Honda K."/>
            <person name="Sakurai N."/>
            <person name="Takahashi Y."/>
            <person name="Watada M."/>
            <person name="Katoh T."/>
            <person name="Gotoh A."/>
            <person name="Gotoh Y."/>
            <person name="Taniguchi I."/>
            <person name="Nakamura K."/>
            <person name="Hayashi T."/>
            <person name="Katayama T."/>
            <person name="Uemura T."/>
            <person name="Hattori Y."/>
        </authorList>
    </citation>
    <scope>NUCLEOTIDE SEQUENCE [LARGE SCALE GENOMIC DNA]</scope>
    <source>
        <strain evidence="11 12">SC-9</strain>
    </source>
</reference>
<dbReference type="GeneID" id="90073790"/>
<dbReference type="RefSeq" id="XP_064852811.1">
    <property type="nucleotide sequence ID" value="XM_064996739.1"/>
</dbReference>
<dbReference type="PANTHER" id="PTHR11352">
    <property type="entry name" value="PROLIFERATING CELL NUCLEAR ANTIGEN"/>
    <property type="match status" value="1"/>
</dbReference>
<dbReference type="InterPro" id="IPR022659">
    <property type="entry name" value="Pr_cel_nuc_antig_CS"/>
</dbReference>
<gene>
    <name evidence="11" type="ORF">DASC09_031400</name>
</gene>
<organism evidence="11 12">
    <name type="scientific">Saccharomycopsis crataegensis</name>
    <dbReference type="NCBI Taxonomy" id="43959"/>
    <lineage>
        <taxon>Eukaryota</taxon>
        <taxon>Fungi</taxon>
        <taxon>Dikarya</taxon>
        <taxon>Ascomycota</taxon>
        <taxon>Saccharomycotina</taxon>
        <taxon>Saccharomycetes</taxon>
        <taxon>Saccharomycopsidaceae</taxon>
        <taxon>Saccharomycopsis</taxon>
    </lineage>
</organism>
<proteinExistence type="inferred from homology"/>
<comment type="caution">
    <text evidence="11">The sequence shown here is derived from an EMBL/GenBank/DDBJ whole genome shotgun (WGS) entry which is preliminary data.</text>
</comment>
<name>A0AAV5QLI2_9ASCO</name>
<dbReference type="GO" id="GO:0043626">
    <property type="term" value="C:PCNA complex"/>
    <property type="evidence" value="ECO:0007669"/>
    <property type="project" value="UniProtKB-ARBA"/>
</dbReference>
<evidence type="ECO:0000256" key="6">
    <source>
        <dbReference type="ARBA" id="ARBA00054163"/>
    </source>
</evidence>
<keyword evidence="5 7" id="KW-0539">Nucleus</keyword>
<dbReference type="PANTHER" id="PTHR11352:SF0">
    <property type="entry name" value="PROLIFERATING CELL NUCLEAR ANTIGEN"/>
    <property type="match status" value="1"/>
</dbReference>
<keyword evidence="4 8" id="KW-0238">DNA-binding</keyword>
<dbReference type="Proteomes" id="UP001360560">
    <property type="component" value="Unassembled WGS sequence"/>
</dbReference>
<comment type="function">
    <text evidence="7">This protein is an auxiliary protein of DNA polymerase delta and is involved in the control of eukaryotic DNA replication by increasing the polymerase's processivity during elongation of the leading strand.</text>
</comment>
<dbReference type="FunFam" id="3.10.150.10:FF:000006">
    <property type="entry name" value="Proliferating cell nuclear antigen"/>
    <property type="match status" value="1"/>
</dbReference>
<feature type="domain" description="Proliferating cell nuclear antigen PCNA N-terminal" evidence="9">
    <location>
        <begin position="1"/>
        <end position="123"/>
    </location>
</feature>
<accession>A0AAV5QLI2</accession>
<dbReference type="SUPFAM" id="SSF55979">
    <property type="entry name" value="DNA clamp"/>
    <property type="match status" value="2"/>
</dbReference>
<keyword evidence="3 8" id="KW-0235">DNA replication</keyword>
<evidence type="ECO:0000259" key="9">
    <source>
        <dbReference type="Pfam" id="PF00705"/>
    </source>
</evidence>
<sequence>MLEGKFEEASLLKKVIDSIKDCVALCNFNCQPDGISVQAVDDSRVLLVSLLIGAESFSDYRCDRDITLGIDLKSFSKIIRCGANEDYLTLIAEDSPDSVALIFEDKNKDKTSEYSLKLMDIDAEFLEIDEMEFDSVITLPSSEFQKICRDLNTLSESLQIVVTKDSVKFASKGDSGNGNVIIKPQTNLDKPEESVKVDLKQPVDLTFGLRFIADIIKATPLSSTVTIKLSDKTPALFEYKLPSGYLRFYLAPKFNEDEEES</sequence>
<dbReference type="GO" id="GO:0003677">
    <property type="term" value="F:DNA binding"/>
    <property type="evidence" value="ECO:0007669"/>
    <property type="project" value="UniProtKB-KW"/>
</dbReference>
<dbReference type="PRINTS" id="PR00339">
    <property type="entry name" value="PCNACYCLIN"/>
</dbReference>
<dbReference type="AlphaFoldDB" id="A0AAV5QLI2"/>
<evidence type="ECO:0000256" key="1">
    <source>
        <dbReference type="ARBA" id="ARBA00004123"/>
    </source>
</evidence>
<evidence type="ECO:0000313" key="12">
    <source>
        <dbReference type="Proteomes" id="UP001360560"/>
    </source>
</evidence>
<comment type="subcellular location">
    <subcellularLocation>
        <location evidence="1 7">Nucleus</location>
    </subcellularLocation>
</comment>
<dbReference type="PROSITE" id="PS00293">
    <property type="entry name" value="PCNA_2"/>
    <property type="match status" value="1"/>
</dbReference>
<keyword evidence="12" id="KW-1185">Reference proteome</keyword>
<dbReference type="InterPro" id="IPR022648">
    <property type="entry name" value="Pr_cel_nuc_antig_N"/>
</dbReference>
<evidence type="ECO:0000256" key="3">
    <source>
        <dbReference type="ARBA" id="ARBA00022705"/>
    </source>
</evidence>
<dbReference type="GO" id="GO:0006272">
    <property type="term" value="P:leading strand elongation"/>
    <property type="evidence" value="ECO:0007669"/>
    <property type="project" value="TreeGrafter"/>
</dbReference>
<dbReference type="NCBIfam" id="TIGR00590">
    <property type="entry name" value="pcna"/>
    <property type="match status" value="1"/>
</dbReference>
<comment type="similarity">
    <text evidence="2 8">Belongs to the PCNA family.</text>
</comment>
<dbReference type="GO" id="GO:0006298">
    <property type="term" value="P:mismatch repair"/>
    <property type="evidence" value="ECO:0007669"/>
    <property type="project" value="TreeGrafter"/>
</dbReference>
<feature type="domain" description="Proliferating cell nuclear antigen PCNA C-terminal" evidence="10">
    <location>
        <begin position="128"/>
        <end position="253"/>
    </location>
</feature>
<dbReference type="Pfam" id="PF02747">
    <property type="entry name" value="PCNA_C"/>
    <property type="match status" value="1"/>
</dbReference>
<evidence type="ECO:0000256" key="4">
    <source>
        <dbReference type="ARBA" id="ARBA00023125"/>
    </source>
</evidence>
<dbReference type="InterPro" id="IPR046938">
    <property type="entry name" value="DNA_clamp_sf"/>
</dbReference>
<dbReference type="GO" id="GO:0006273">
    <property type="term" value="P:lagging strand elongation"/>
    <property type="evidence" value="ECO:0007669"/>
    <property type="project" value="UniProtKB-ARBA"/>
</dbReference>
<evidence type="ECO:0000259" key="10">
    <source>
        <dbReference type="Pfam" id="PF02747"/>
    </source>
</evidence>
<dbReference type="InterPro" id="IPR000730">
    <property type="entry name" value="Pr_cel_nuc_antig"/>
</dbReference>
<evidence type="ECO:0000313" key="11">
    <source>
        <dbReference type="EMBL" id="GMM35815.1"/>
    </source>
</evidence>
<dbReference type="GO" id="GO:0030337">
    <property type="term" value="F:DNA polymerase processivity factor activity"/>
    <property type="evidence" value="ECO:0007669"/>
    <property type="project" value="InterPro"/>
</dbReference>
<evidence type="ECO:0000256" key="7">
    <source>
        <dbReference type="RuleBase" id="RU000641"/>
    </source>
</evidence>
<evidence type="ECO:0000256" key="5">
    <source>
        <dbReference type="ARBA" id="ARBA00023242"/>
    </source>
</evidence>
<comment type="function">
    <text evidence="6">This protein is an auxiliary protein of DNA polymerase delta and is involved in the control of eukaryotic DNA replication by increasing the polymerase's processibility during elongation of the leading strand. Involved in DNA repair.</text>
</comment>
<evidence type="ECO:0000256" key="8">
    <source>
        <dbReference type="RuleBase" id="RU003671"/>
    </source>
</evidence>
<protein>
    <recommendedName>
        <fullName evidence="7">DNA sliding clamp PCNA</fullName>
    </recommendedName>
</protein>
<dbReference type="PROSITE" id="PS01251">
    <property type="entry name" value="PCNA_1"/>
    <property type="match status" value="1"/>
</dbReference>
<dbReference type="CDD" id="cd00577">
    <property type="entry name" value="PCNA"/>
    <property type="match status" value="1"/>
</dbReference>
<dbReference type="GO" id="GO:0006275">
    <property type="term" value="P:regulation of DNA replication"/>
    <property type="evidence" value="ECO:0007669"/>
    <property type="project" value="InterPro"/>
</dbReference>
<dbReference type="Pfam" id="PF00705">
    <property type="entry name" value="PCNA_N"/>
    <property type="match status" value="1"/>
</dbReference>
<dbReference type="HAMAP" id="MF_00317">
    <property type="entry name" value="DNApol_clamp_arch"/>
    <property type="match status" value="1"/>
</dbReference>